<comment type="caution">
    <text evidence="2">The sequence shown here is derived from an EMBL/GenBank/DDBJ whole genome shotgun (WGS) entry which is preliminary data.</text>
</comment>
<keyword evidence="3" id="KW-1185">Reference proteome</keyword>
<name>A0AA39UT60_9AGAR</name>
<evidence type="ECO:0000259" key="1">
    <source>
        <dbReference type="Pfam" id="PF24968"/>
    </source>
</evidence>
<accession>A0AA39UT60</accession>
<protein>
    <recommendedName>
        <fullName evidence="1">DUF7770 domain-containing protein</fullName>
    </recommendedName>
</protein>
<gene>
    <name evidence="2" type="ORF">EDD18DRAFT_202617</name>
</gene>
<evidence type="ECO:0000313" key="2">
    <source>
        <dbReference type="EMBL" id="KAK0496304.1"/>
    </source>
</evidence>
<evidence type="ECO:0000313" key="3">
    <source>
        <dbReference type="Proteomes" id="UP001175228"/>
    </source>
</evidence>
<sequence length="166" mass="18668">MSHLSSPVLQFHWCASNKEETEEEVRPTNHWMIFLQTGPNSSVRLNMRSGESSQYPGLLEVSSTRYAFTQNCCFRVSAAAVPGLTVEHVFSLVIRNGRDRYKFTDSHEGCRHWVNVIASDLSGASWMESGVAQRVSQAVVFYFPPTHSIHGAQAPVYRPLEVGTFF</sequence>
<feature type="domain" description="DUF7770" evidence="1">
    <location>
        <begin position="12"/>
        <end position="166"/>
    </location>
</feature>
<dbReference type="InterPro" id="IPR056672">
    <property type="entry name" value="DUF7770"/>
</dbReference>
<reference evidence="2" key="1">
    <citation type="submission" date="2023-06" db="EMBL/GenBank/DDBJ databases">
        <authorList>
            <consortium name="Lawrence Berkeley National Laboratory"/>
            <person name="Ahrendt S."/>
            <person name="Sahu N."/>
            <person name="Indic B."/>
            <person name="Wong-Bajracharya J."/>
            <person name="Merenyi Z."/>
            <person name="Ke H.-M."/>
            <person name="Monk M."/>
            <person name="Kocsube S."/>
            <person name="Drula E."/>
            <person name="Lipzen A."/>
            <person name="Balint B."/>
            <person name="Henrissat B."/>
            <person name="Andreopoulos B."/>
            <person name="Martin F.M."/>
            <person name="Harder C.B."/>
            <person name="Rigling D."/>
            <person name="Ford K.L."/>
            <person name="Foster G.D."/>
            <person name="Pangilinan J."/>
            <person name="Papanicolaou A."/>
            <person name="Barry K."/>
            <person name="LaButti K."/>
            <person name="Viragh M."/>
            <person name="Koriabine M."/>
            <person name="Yan M."/>
            <person name="Riley R."/>
            <person name="Champramary S."/>
            <person name="Plett K.L."/>
            <person name="Tsai I.J."/>
            <person name="Slot J."/>
            <person name="Sipos G."/>
            <person name="Plett J."/>
            <person name="Nagy L.G."/>
            <person name="Grigoriev I.V."/>
        </authorList>
    </citation>
    <scope>NUCLEOTIDE SEQUENCE</scope>
    <source>
        <strain evidence="2">HWK02</strain>
    </source>
</reference>
<dbReference type="Proteomes" id="UP001175228">
    <property type="component" value="Unassembled WGS sequence"/>
</dbReference>
<organism evidence="2 3">
    <name type="scientific">Armillaria luteobubalina</name>
    <dbReference type="NCBI Taxonomy" id="153913"/>
    <lineage>
        <taxon>Eukaryota</taxon>
        <taxon>Fungi</taxon>
        <taxon>Dikarya</taxon>
        <taxon>Basidiomycota</taxon>
        <taxon>Agaricomycotina</taxon>
        <taxon>Agaricomycetes</taxon>
        <taxon>Agaricomycetidae</taxon>
        <taxon>Agaricales</taxon>
        <taxon>Marasmiineae</taxon>
        <taxon>Physalacriaceae</taxon>
        <taxon>Armillaria</taxon>
    </lineage>
</organism>
<proteinExistence type="predicted"/>
<dbReference type="EMBL" id="JAUEPU010000015">
    <property type="protein sequence ID" value="KAK0496304.1"/>
    <property type="molecule type" value="Genomic_DNA"/>
</dbReference>
<dbReference type="Pfam" id="PF24968">
    <property type="entry name" value="DUF7770"/>
    <property type="match status" value="1"/>
</dbReference>
<dbReference type="AlphaFoldDB" id="A0AA39UT60"/>